<feature type="domain" description="ANTAR" evidence="4">
    <location>
        <begin position="195"/>
        <end position="247"/>
    </location>
</feature>
<dbReference type="InterPro" id="IPR029016">
    <property type="entry name" value="GAF-like_dom_sf"/>
</dbReference>
<dbReference type="Gene3D" id="1.10.10.10">
    <property type="entry name" value="Winged helix-like DNA-binding domain superfamily/Winged helix DNA-binding domain"/>
    <property type="match status" value="1"/>
</dbReference>
<evidence type="ECO:0000256" key="3">
    <source>
        <dbReference type="SAM" id="MobiDB-lite"/>
    </source>
</evidence>
<dbReference type="AlphaFoldDB" id="A0A1Y5Y6A8"/>
<gene>
    <name evidence="5" type="ORF">SAMN05661093_08817</name>
</gene>
<protein>
    <submittedName>
        <fullName evidence="5">ANTAR domain-containing protein</fullName>
    </submittedName>
</protein>
<dbReference type="InterPro" id="IPR005561">
    <property type="entry name" value="ANTAR"/>
</dbReference>
<keyword evidence="1" id="KW-0805">Transcription regulation</keyword>
<dbReference type="Pfam" id="PF03861">
    <property type="entry name" value="ANTAR"/>
    <property type="match status" value="1"/>
</dbReference>
<dbReference type="GO" id="GO:0003723">
    <property type="term" value="F:RNA binding"/>
    <property type="evidence" value="ECO:0007669"/>
    <property type="project" value="InterPro"/>
</dbReference>
<feature type="region of interest" description="Disordered" evidence="3">
    <location>
        <begin position="1"/>
        <end position="24"/>
    </location>
</feature>
<dbReference type="SUPFAM" id="SSF55781">
    <property type="entry name" value="GAF domain-like"/>
    <property type="match status" value="1"/>
</dbReference>
<reference evidence="5 6" key="1">
    <citation type="submission" date="2017-04" db="EMBL/GenBank/DDBJ databases">
        <authorList>
            <person name="Afonso C.L."/>
            <person name="Miller P.J."/>
            <person name="Scott M.A."/>
            <person name="Spackman E."/>
            <person name="Goraichik I."/>
            <person name="Dimitrov K.M."/>
            <person name="Suarez D.L."/>
            <person name="Swayne D.E."/>
        </authorList>
    </citation>
    <scope>NUCLEOTIDE SEQUENCE [LARGE SCALE GENOMIC DNA]</scope>
    <source>
        <strain evidence="5 6">DSM 43828</strain>
    </source>
</reference>
<name>A0A1Y5Y6A8_KIBAR</name>
<keyword evidence="2" id="KW-0804">Transcription</keyword>
<dbReference type="EMBL" id="FWXV01000011">
    <property type="protein sequence ID" value="SMD24944.1"/>
    <property type="molecule type" value="Genomic_DNA"/>
</dbReference>
<dbReference type="Gene3D" id="3.30.450.40">
    <property type="match status" value="1"/>
</dbReference>
<dbReference type="SMART" id="SM01012">
    <property type="entry name" value="ANTAR"/>
    <property type="match status" value="1"/>
</dbReference>
<keyword evidence="6" id="KW-1185">Reference proteome</keyword>
<evidence type="ECO:0000313" key="5">
    <source>
        <dbReference type="EMBL" id="SMD24944.1"/>
    </source>
</evidence>
<evidence type="ECO:0000313" key="6">
    <source>
        <dbReference type="Proteomes" id="UP000192674"/>
    </source>
</evidence>
<feature type="compositionally biased region" description="Basic and acidic residues" evidence="3">
    <location>
        <begin position="1"/>
        <end position="11"/>
    </location>
</feature>
<organism evidence="5 6">
    <name type="scientific">Kibdelosporangium aridum</name>
    <dbReference type="NCBI Taxonomy" id="2030"/>
    <lineage>
        <taxon>Bacteria</taxon>
        <taxon>Bacillati</taxon>
        <taxon>Actinomycetota</taxon>
        <taxon>Actinomycetes</taxon>
        <taxon>Pseudonocardiales</taxon>
        <taxon>Pseudonocardiaceae</taxon>
        <taxon>Kibdelosporangium</taxon>
    </lineage>
</organism>
<accession>A0A1Y5Y6A8</accession>
<proteinExistence type="predicted"/>
<evidence type="ECO:0000256" key="1">
    <source>
        <dbReference type="ARBA" id="ARBA00023015"/>
    </source>
</evidence>
<dbReference type="InterPro" id="IPR036388">
    <property type="entry name" value="WH-like_DNA-bd_sf"/>
</dbReference>
<dbReference type="Pfam" id="PF13185">
    <property type="entry name" value="GAF_2"/>
    <property type="match status" value="1"/>
</dbReference>
<evidence type="ECO:0000259" key="4">
    <source>
        <dbReference type="SMART" id="SM01012"/>
    </source>
</evidence>
<dbReference type="InterPro" id="IPR003018">
    <property type="entry name" value="GAF"/>
</dbReference>
<sequence length="258" mass="27750">MMDIRRSHPEDELPTVERGGNEAVDGERHQRLWRLVTERAGRRHFPGWAGVVCDVAVDQVDIDAAAISLRSSSRVEELAATSDAWARRLEELQYTAGDGPGVEAFSRGGPVLVTDMATVDQRWPGFVDAAIADGLAAVFAFPLQAGAIQLGTLDLYRHQPGALSADALADATVLADLATTALLTDVAPTRTAPWAREDTPGHYDDVNVATGMLAAQLRISVDDAFLRLRAHAFSTGQAVLEVARAILARQLPSDTFQD</sequence>
<dbReference type="Proteomes" id="UP000192674">
    <property type="component" value="Unassembled WGS sequence"/>
</dbReference>
<evidence type="ECO:0000256" key="2">
    <source>
        <dbReference type="ARBA" id="ARBA00023163"/>
    </source>
</evidence>